<accession>A0AAF1K905</accession>
<protein>
    <submittedName>
        <fullName evidence="2">AAA family ATPase</fullName>
    </submittedName>
</protein>
<dbReference type="Pfam" id="PF13604">
    <property type="entry name" value="AAA_30"/>
    <property type="match status" value="1"/>
</dbReference>
<reference evidence="2 3" key="1">
    <citation type="journal article" date="2018" name="Sci. Rep.">
        <title>Rhizobium tumorigenes sp. nov., a novel plant tumorigenic bacterium isolated from cane gall tumors on thornless blackberry.</title>
        <authorList>
            <person name="Kuzmanovi N."/>
            <person name="Smalla K."/>
            <person name="Gronow S."/>
            <person name="PuBawska J."/>
        </authorList>
    </citation>
    <scope>NUCLEOTIDE SEQUENCE [LARGE SCALE GENOMIC DNA]</scope>
    <source>
        <strain evidence="2 3">1078</strain>
    </source>
</reference>
<feature type="region of interest" description="Disordered" evidence="1">
    <location>
        <begin position="964"/>
        <end position="985"/>
    </location>
</feature>
<feature type="region of interest" description="Disordered" evidence="1">
    <location>
        <begin position="1255"/>
        <end position="1275"/>
    </location>
</feature>
<keyword evidence="3" id="KW-1185">Reference proteome</keyword>
<dbReference type="Gene3D" id="2.30.30.940">
    <property type="match status" value="1"/>
</dbReference>
<feature type="compositionally biased region" description="Polar residues" evidence="1">
    <location>
        <begin position="1739"/>
        <end position="1758"/>
    </location>
</feature>
<dbReference type="KEGG" id="rtu:PR017_22330"/>
<evidence type="ECO:0000313" key="2">
    <source>
        <dbReference type="EMBL" id="WFR98443.1"/>
    </source>
</evidence>
<reference evidence="3" key="2">
    <citation type="journal article" date="2023" name="MicrobiologyOpen">
        <title>Genomics of the tumorigenes clade of the family Rhizobiaceae and description of Rhizobium rhododendri sp. nov.</title>
        <authorList>
            <person name="Kuzmanovic N."/>
            <person name="diCenzo G.C."/>
            <person name="Bunk B."/>
            <person name="Sproeer C."/>
            <person name="Fruehling A."/>
            <person name="Neumann-Schaal M."/>
            <person name="Overmann J."/>
            <person name="Smalla K."/>
        </authorList>
    </citation>
    <scope>NUCLEOTIDE SEQUENCE [LARGE SCALE GENOMIC DNA]</scope>
    <source>
        <strain evidence="3">1078</strain>
        <plasmid evidence="3">pTi1078</plasmid>
    </source>
</reference>
<dbReference type="InterPro" id="IPR027417">
    <property type="entry name" value="P-loop_NTPase"/>
</dbReference>
<feature type="compositionally biased region" description="Polar residues" evidence="1">
    <location>
        <begin position="774"/>
        <end position="798"/>
    </location>
</feature>
<sequence>MPVDDIIMSDPGMAAVDTSVPARSQAELRQSSNPLDRSNIAEWVVNHATNRTAVFGQDQLKISTTRALTRFKRPAQEIDRLFQQVIASDMLTQLESPDGQPLYTSTELRNAEENIIRHVSNLSAEQSFAVPGTIVDMVADRGFFTPELRGALHYLSRSNRAATMVGVAGSAKTSVLGALNEAVDRFNEDRLPAEQIKLVAFVPTNRAAQELRKKGLRDVATTFKAKDRTVGKNTIVVIDEMSMVKTQEIAQLIDKIASADSYQPTERPKLICVGDDRQLPPVGPGDLLPIIMQQAGCYDLVQPLRQLDAGSRLETEKLGRDIRNDAQSAVGNYLTALQQTGHVRFVSAGPRGANVRASDQIIDRMLGEMNRVCDQYPVDDRLVMAHSNRSVNRANIALHQSFVDKSGLQDQQMSVWSSLIDGGDSEFQIDDGSSRRVQQKINLALGDRILFSESRLQADIRNGTFATVVGLHSAEPSGRDIGTNATVRISARLDGSSRTVTWTDNEFAGFTYGYAATIHKSQGATVDHAILLCDGALSDKLTYVGLTRHRSRLDVIASPLVAKNVQVLSEKLTQQIVPNNSIQFPVSEHIALEERSSISNEQLLRPAGRMEIFPTTPRSSLATQESSVGENQFHGPSITDVDMPESTPLYQRAIDLEASQASVITTEERMQPEFYGPGLPANTSARRGQRPWITADTKPETAVEKRKRVATKEEIEPHKKMARRSISSAEAVEDITSLVERLNLGGSLANGIQPTYAGLDPDTSAAGSRVGSIAHQQDVQEPNWESSSTDALSNFSENRSTEDSGEKIMPSNDQDVQDAGSTGNERHFSQTSVVEALQGGDHKKLVETLVATGSLVENADAGSALKAMANAYERDINADPGKVRMLYANRRVDVDVLAKEIEERGLASGRLSGDPVTFKAFNNKDIRFRVGDRLSVTSSYRNLVAGEAGRIEKVDGKFVTFKPDGSSQSKTFEASTGEPGDRGVKGYKIEGPTTIIGSAYELTRHDDGKRVDQVYLLHNAAHGINANSALLSKADERTQLFTARADTADRDILASQLGKSGSELYQDKFPALPDYAATLDRIAKRQEVRAARGEEKISAPVELASQTPLDADHATLNNQKSILEALQAGDHKLLVETLATTGSLVENSNLFSALKAIAQSYERDISADPEKVRALYANKLDHVDRLAEEIEKQGLASGRLSGDPVTFKTFNNKDIRFRVGDRLSVTSSYRNLVAGEAGRIEKVDGKFVTFKPDGSSQSKTFEANTGEPGDRGVKGYKIEGPTTIIGSAYELTRHDDGKRVDQVYLLHNPIYGLNAASALLSKADERTQVFTLHSDTANREILASQLSKSDSELYQDKFPALPDYTAALDRIAKRQERVTARGEEKPAIQIEVAHQTSAEASHWTPDSQKYVVEALQGGDHKKLVETLVATGSLVENADAGSALKAMANAYERDINADPGKVRMLYANRRVDVDVLAKEIEERGLASGRLSGDPVTFKAFNNKDIRFRVGDRLSVTSSYRNLVAGEAGRIEKVDGKFVTFKPDGSSQSKTFEASTGEPGDRGVKGYKIEGPTTIIGSAYELTRHDDGKRVDQVYLLHNAAHGINANSALLSKADERTQLFTARADTADRDILASQLGKSGSELYQDKFPALPDYAATLDRIAKRQEVRAARGEVKPIVQTEALELHQSTEASHAEQEDLLKSPEPLHVQATVDGETSIIRLSERIKTNREKTPELDAISTEEQGTAGSEARSTQSDLPKVSNATLREILPKVANDMDRLTRDFDERVRVRGDAHGI</sequence>
<dbReference type="RefSeq" id="WP_111221708.1">
    <property type="nucleotide sequence ID" value="NZ_CP117257.1"/>
</dbReference>
<evidence type="ECO:0000313" key="3">
    <source>
        <dbReference type="Proteomes" id="UP000249499"/>
    </source>
</evidence>
<feature type="compositionally biased region" description="Polar residues" evidence="1">
    <location>
        <begin position="965"/>
        <end position="974"/>
    </location>
</feature>
<dbReference type="Gene3D" id="3.40.50.300">
    <property type="entry name" value="P-loop containing nucleotide triphosphate hydrolases"/>
    <property type="match status" value="2"/>
</dbReference>
<dbReference type="CDD" id="cd18809">
    <property type="entry name" value="SF1_C_RecD"/>
    <property type="match status" value="1"/>
</dbReference>
<feature type="compositionally biased region" description="Polar residues" evidence="1">
    <location>
        <begin position="811"/>
        <end position="827"/>
    </location>
</feature>
<feature type="region of interest" description="Disordered" evidence="1">
    <location>
        <begin position="759"/>
        <end position="827"/>
    </location>
</feature>
<feature type="compositionally biased region" description="Polar residues" evidence="1">
    <location>
        <begin position="1543"/>
        <end position="1552"/>
    </location>
</feature>
<name>A0AAF1K905_9HYPH</name>
<gene>
    <name evidence="2" type="ORF">PR017_22330</name>
</gene>
<keyword evidence="2" id="KW-0614">Plasmid</keyword>
<feature type="region of interest" description="Disordered" evidence="1">
    <location>
        <begin position="1542"/>
        <end position="1564"/>
    </location>
</feature>
<dbReference type="Proteomes" id="UP000249499">
    <property type="component" value="Plasmid pTi1078"/>
</dbReference>
<feature type="region of interest" description="Disordered" evidence="1">
    <location>
        <begin position="1728"/>
        <end position="1758"/>
    </location>
</feature>
<dbReference type="EMBL" id="CP117257">
    <property type="protein sequence ID" value="WFR98443.1"/>
    <property type="molecule type" value="Genomic_DNA"/>
</dbReference>
<evidence type="ECO:0000256" key="1">
    <source>
        <dbReference type="SAM" id="MobiDB-lite"/>
    </source>
</evidence>
<dbReference type="SUPFAM" id="SSF52540">
    <property type="entry name" value="P-loop containing nucleoside triphosphate hydrolases"/>
    <property type="match status" value="2"/>
</dbReference>
<proteinExistence type="predicted"/>
<organism evidence="2 3">
    <name type="scientific">Rhizobium tumorigenes</name>
    <dbReference type="NCBI Taxonomy" id="2041385"/>
    <lineage>
        <taxon>Bacteria</taxon>
        <taxon>Pseudomonadati</taxon>
        <taxon>Pseudomonadota</taxon>
        <taxon>Alphaproteobacteria</taxon>
        <taxon>Hyphomicrobiales</taxon>
        <taxon>Rhizobiaceae</taxon>
        <taxon>Rhizobium/Agrobacterium group</taxon>
        <taxon>Rhizobium</taxon>
    </lineage>
</organism>
<geneLocation type="plasmid" evidence="2 3">
    <name>pTi1078</name>
</geneLocation>